<name>A0A0F6YG16_9BACT</name>
<dbReference type="Proteomes" id="UP000034883">
    <property type="component" value="Chromosome"/>
</dbReference>
<dbReference type="InterPro" id="IPR035948">
    <property type="entry name" value="YwqG-like_sf"/>
</dbReference>
<dbReference type="KEGG" id="samy:DB32_000269"/>
<organism evidence="2 3">
    <name type="scientific">Sandaracinus amylolyticus</name>
    <dbReference type="NCBI Taxonomy" id="927083"/>
    <lineage>
        <taxon>Bacteria</taxon>
        <taxon>Pseudomonadati</taxon>
        <taxon>Myxococcota</taxon>
        <taxon>Polyangia</taxon>
        <taxon>Polyangiales</taxon>
        <taxon>Sandaracinaceae</taxon>
        <taxon>Sandaracinus</taxon>
    </lineage>
</organism>
<feature type="coiled-coil region" evidence="1">
    <location>
        <begin position="231"/>
        <end position="258"/>
    </location>
</feature>
<gene>
    <name evidence="2" type="ORF">DB32_000269</name>
</gene>
<dbReference type="Gene3D" id="2.30.320.10">
    <property type="entry name" value="YwqG-like"/>
    <property type="match status" value="1"/>
</dbReference>
<dbReference type="STRING" id="927083.DB32_000269"/>
<evidence type="ECO:0000313" key="2">
    <source>
        <dbReference type="EMBL" id="AKF03120.1"/>
    </source>
</evidence>
<dbReference type="InterPro" id="IPR015315">
    <property type="entry name" value="DUF1963"/>
</dbReference>
<proteinExistence type="predicted"/>
<evidence type="ECO:0000313" key="3">
    <source>
        <dbReference type="Proteomes" id="UP000034883"/>
    </source>
</evidence>
<dbReference type="PANTHER" id="PTHR36436:SF6">
    <property type="entry name" value="SLL5081 PROTEIN"/>
    <property type="match status" value="1"/>
</dbReference>
<protein>
    <recommendedName>
        <fullName evidence="4">DUF1963 domain-containing protein</fullName>
    </recommendedName>
</protein>
<reference evidence="2 3" key="1">
    <citation type="submission" date="2015-03" db="EMBL/GenBank/DDBJ databases">
        <title>Genome assembly of Sandaracinus amylolyticus DSM 53668.</title>
        <authorList>
            <person name="Sharma G."/>
            <person name="Subramanian S."/>
        </authorList>
    </citation>
    <scope>NUCLEOTIDE SEQUENCE [LARGE SCALE GENOMIC DNA]</scope>
    <source>
        <strain evidence="2 3">DSM 53668</strain>
    </source>
</reference>
<evidence type="ECO:0000256" key="1">
    <source>
        <dbReference type="SAM" id="Coils"/>
    </source>
</evidence>
<dbReference type="EMBL" id="CP011125">
    <property type="protein sequence ID" value="AKF03120.1"/>
    <property type="molecule type" value="Genomic_DNA"/>
</dbReference>
<keyword evidence="1" id="KW-0175">Coiled coil</keyword>
<dbReference type="Pfam" id="PF09234">
    <property type="entry name" value="DUF1963"/>
    <property type="match status" value="1"/>
</dbReference>
<dbReference type="SUPFAM" id="SSF103032">
    <property type="entry name" value="Hypothetical protein YwqG"/>
    <property type="match status" value="1"/>
</dbReference>
<sequence length="308" mass="34054">MKTATAAHRELWKKLATEKKLAKHAGPLFGYAAPCFLVERLTRGAGGVGASRLGGAPDLPATLAWPTRGATHLTFVAQIDLSALTPDWVPDLPRSGWLYFFVGRDEPAWDVAHEVLYFDGPREALSPASAPSGTHALEEGSPNDFVAHQIRFAPSFVVDPAAEEALDLEEFALELLTATATQIGGLPVAWDEDARQDAYLLRSGLAPLLHRLHCEPDELAQEAKEAWAAANDVLAEELERATELLRAYRADERAHEARMKQWRVLFLLASHHEVGMCWWDAGLLQFLVHHDDLDGRRFDRTYCCVSSS</sequence>
<dbReference type="PANTHER" id="PTHR36436">
    <property type="entry name" value="SLL5081 PROTEIN"/>
    <property type="match status" value="1"/>
</dbReference>
<dbReference type="AlphaFoldDB" id="A0A0F6YG16"/>
<keyword evidence="3" id="KW-1185">Reference proteome</keyword>
<evidence type="ECO:0008006" key="4">
    <source>
        <dbReference type="Google" id="ProtNLM"/>
    </source>
</evidence>
<accession>A0A0F6YG16</accession>